<dbReference type="Proteomes" id="UP000196293">
    <property type="component" value="Unassembled WGS sequence"/>
</dbReference>
<evidence type="ECO:0000313" key="5">
    <source>
        <dbReference type="Proteomes" id="UP000195859"/>
    </source>
</evidence>
<dbReference type="Proteomes" id="UP000195859">
    <property type="component" value="Unassembled WGS sequence"/>
</dbReference>
<dbReference type="NCBIfam" id="TIGR01552">
    <property type="entry name" value="phd_fam"/>
    <property type="match status" value="1"/>
</dbReference>
<dbReference type="SUPFAM" id="SSF143120">
    <property type="entry name" value="YefM-like"/>
    <property type="match status" value="1"/>
</dbReference>
<dbReference type="GeneID" id="78203858"/>
<dbReference type="EMBL" id="NFLZ01000009">
    <property type="protein sequence ID" value="OUQ76490.1"/>
    <property type="molecule type" value="Genomic_DNA"/>
</dbReference>
<dbReference type="Gene3D" id="6.10.250.330">
    <property type="match status" value="1"/>
</dbReference>
<proteinExistence type="inferred from homology"/>
<comment type="caution">
    <text evidence="4">The sequence shown here is derived from an EMBL/GenBank/DDBJ whole genome shotgun (WGS) entry which is preliminary data.</text>
</comment>
<keyword evidence="6" id="KW-1185">Reference proteome</keyword>
<dbReference type="EMBL" id="NFLS01000008">
    <property type="protein sequence ID" value="OUQ56587.1"/>
    <property type="molecule type" value="Genomic_DNA"/>
</dbReference>
<dbReference type="InterPro" id="IPR051405">
    <property type="entry name" value="phD/YefM_antitoxin"/>
</dbReference>
<organism evidence="4 5">
    <name type="scientific">Lactobacillus gallinarum</name>
    <dbReference type="NCBI Taxonomy" id="52242"/>
    <lineage>
        <taxon>Bacteria</taxon>
        <taxon>Bacillati</taxon>
        <taxon>Bacillota</taxon>
        <taxon>Bacilli</taxon>
        <taxon>Lactobacillales</taxon>
        <taxon>Lactobacillaceae</taxon>
        <taxon>Lactobacillus</taxon>
    </lineage>
</organism>
<dbReference type="AlphaFoldDB" id="A0A1Y4W276"/>
<comment type="function">
    <text evidence="2">Antitoxin component of a type II toxin-antitoxin (TA) system.</text>
</comment>
<dbReference type="InterPro" id="IPR006442">
    <property type="entry name" value="Antitoxin_Phd/YefM"/>
</dbReference>
<evidence type="ECO:0000256" key="1">
    <source>
        <dbReference type="ARBA" id="ARBA00009981"/>
    </source>
</evidence>
<comment type="similarity">
    <text evidence="1 2">Belongs to the phD/YefM antitoxin family.</text>
</comment>
<protein>
    <recommendedName>
        <fullName evidence="2">Antitoxin</fullName>
    </recommendedName>
</protein>
<dbReference type="InterPro" id="IPR036165">
    <property type="entry name" value="YefM-like_sf"/>
</dbReference>
<dbReference type="PANTHER" id="PTHR33713:SF6">
    <property type="entry name" value="ANTITOXIN YEFM"/>
    <property type="match status" value="1"/>
</dbReference>
<reference evidence="4" key="2">
    <citation type="journal article" date="2018" name="BMC Genomics">
        <title>Whole genome sequencing and function prediction of 133 gut anaerobes isolated from chicken caecum in pure cultures.</title>
        <authorList>
            <person name="Medvecky M."/>
            <person name="Cejkova D."/>
            <person name="Polansky O."/>
            <person name="Karasova D."/>
            <person name="Kubasova T."/>
            <person name="Cizek A."/>
            <person name="Rychlik I."/>
        </authorList>
    </citation>
    <scope>NUCLEOTIDE SEQUENCE</scope>
    <source>
        <strain evidence="4">An101</strain>
        <strain evidence="3">An115</strain>
    </source>
</reference>
<dbReference type="Gene3D" id="3.40.1620.10">
    <property type="entry name" value="YefM-like domain"/>
    <property type="match status" value="1"/>
</dbReference>
<name>A0A1Y4W276_9LACO</name>
<gene>
    <name evidence="4" type="ORF">B5E44_05055</name>
    <name evidence="3" type="ORF">B5E59_04835</name>
</gene>
<sequence>MQAEAYSNVRNNLKSFMKKVNDDADAIIITSRNGEDNSVLMSQDEYDNLIENAYLRSSKANVDHIMKSWAELKAGKGKEHSWE</sequence>
<evidence type="ECO:0000313" key="4">
    <source>
        <dbReference type="EMBL" id="OUQ76490.1"/>
    </source>
</evidence>
<dbReference type="PANTHER" id="PTHR33713">
    <property type="entry name" value="ANTITOXIN YAFN-RELATED"/>
    <property type="match status" value="1"/>
</dbReference>
<accession>A0A1Y4W276</accession>
<dbReference type="RefSeq" id="WP_087176228.1">
    <property type="nucleotide sequence ID" value="NZ_CALVCW010000008.1"/>
</dbReference>
<reference evidence="5 6" key="1">
    <citation type="submission" date="2017-04" db="EMBL/GenBank/DDBJ databases">
        <title>Function of individual gut microbiota members based on whole genome sequencing of pure cultures obtained from chicken caecum.</title>
        <authorList>
            <person name="Medvecky M."/>
            <person name="Cejkova D."/>
            <person name="Polansky O."/>
            <person name="Karasova D."/>
            <person name="Kubasova T."/>
            <person name="Cizek A."/>
            <person name="Rychlik I."/>
        </authorList>
    </citation>
    <scope>NUCLEOTIDE SEQUENCE [LARGE SCALE GENOMIC DNA]</scope>
    <source>
        <strain evidence="5">An101</strain>
        <strain evidence="6">An115</strain>
    </source>
</reference>
<evidence type="ECO:0000313" key="6">
    <source>
        <dbReference type="Proteomes" id="UP000196293"/>
    </source>
</evidence>
<dbReference type="Pfam" id="PF02604">
    <property type="entry name" value="PhdYeFM_antitox"/>
    <property type="match status" value="1"/>
</dbReference>
<evidence type="ECO:0000313" key="3">
    <source>
        <dbReference type="EMBL" id="OUQ56587.1"/>
    </source>
</evidence>
<evidence type="ECO:0000256" key="2">
    <source>
        <dbReference type="RuleBase" id="RU362080"/>
    </source>
</evidence>